<evidence type="ECO:0008006" key="3">
    <source>
        <dbReference type="Google" id="ProtNLM"/>
    </source>
</evidence>
<dbReference type="Pfam" id="PF11303">
    <property type="entry name" value="DUF3105"/>
    <property type="match status" value="1"/>
</dbReference>
<dbReference type="InterPro" id="IPR021454">
    <property type="entry name" value="DUF3105"/>
</dbReference>
<name>A0A381U4I6_9ZZZZ</name>
<dbReference type="EMBL" id="UINC01005719">
    <property type="protein sequence ID" value="SVA23126.1"/>
    <property type="molecule type" value="Genomic_DNA"/>
</dbReference>
<accession>A0A381U4I6</accession>
<gene>
    <name evidence="2" type="ORF">METZ01_LOCUS75980</name>
</gene>
<sequence>VTGLVAVVVLSSVVGCGGDKGSGGAAAVPDGVESLTITNREHTDVDVDYPTVPPAGGDHLGIWHNCGLYTVELYDEAAVHSLEHGAVWITYRPDIGVSGIVSLNEILSGEDKVLLSPHPDQTAGVVATAWARRLELEGPDDSRLMAFVEAFRDGDAAPEPGVSCSRGIGEPPANPLAGLPPRP</sequence>
<organism evidence="2">
    <name type="scientific">marine metagenome</name>
    <dbReference type="NCBI Taxonomy" id="408172"/>
    <lineage>
        <taxon>unclassified sequences</taxon>
        <taxon>metagenomes</taxon>
        <taxon>ecological metagenomes</taxon>
    </lineage>
</organism>
<evidence type="ECO:0000313" key="2">
    <source>
        <dbReference type="EMBL" id="SVA23126.1"/>
    </source>
</evidence>
<feature type="compositionally biased region" description="Pro residues" evidence="1">
    <location>
        <begin position="172"/>
        <end position="183"/>
    </location>
</feature>
<reference evidence="2" key="1">
    <citation type="submission" date="2018-05" db="EMBL/GenBank/DDBJ databases">
        <authorList>
            <person name="Lanie J.A."/>
            <person name="Ng W.-L."/>
            <person name="Kazmierczak K.M."/>
            <person name="Andrzejewski T.M."/>
            <person name="Davidsen T.M."/>
            <person name="Wayne K.J."/>
            <person name="Tettelin H."/>
            <person name="Glass J.I."/>
            <person name="Rusch D."/>
            <person name="Podicherti R."/>
            <person name="Tsui H.-C.T."/>
            <person name="Winkler M.E."/>
        </authorList>
    </citation>
    <scope>NUCLEOTIDE SEQUENCE</scope>
</reference>
<feature type="region of interest" description="Disordered" evidence="1">
    <location>
        <begin position="158"/>
        <end position="183"/>
    </location>
</feature>
<proteinExistence type="predicted"/>
<protein>
    <recommendedName>
        <fullName evidence="3">DUF3105 domain-containing protein</fullName>
    </recommendedName>
</protein>
<dbReference type="AlphaFoldDB" id="A0A381U4I6"/>
<evidence type="ECO:0000256" key="1">
    <source>
        <dbReference type="SAM" id="MobiDB-lite"/>
    </source>
</evidence>
<feature type="non-terminal residue" evidence="2">
    <location>
        <position position="1"/>
    </location>
</feature>